<feature type="compositionally biased region" description="Gly residues" evidence="3">
    <location>
        <begin position="208"/>
        <end position="218"/>
    </location>
</feature>
<feature type="domain" description="Pectate lyase" evidence="6">
    <location>
        <begin position="217"/>
        <end position="421"/>
    </location>
</feature>
<organism evidence="7 8">
    <name type="scientific">Kineococcus xinjiangensis</name>
    <dbReference type="NCBI Taxonomy" id="512762"/>
    <lineage>
        <taxon>Bacteria</taxon>
        <taxon>Bacillati</taxon>
        <taxon>Actinomycetota</taxon>
        <taxon>Actinomycetes</taxon>
        <taxon>Kineosporiales</taxon>
        <taxon>Kineosporiaceae</taxon>
        <taxon>Kineococcus</taxon>
    </lineage>
</organism>
<dbReference type="Proteomes" id="UP000239485">
    <property type="component" value="Unassembled WGS sequence"/>
</dbReference>
<dbReference type="Pfam" id="PF00544">
    <property type="entry name" value="Pectate_lyase_4"/>
    <property type="match status" value="1"/>
</dbReference>
<dbReference type="InterPro" id="IPR012334">
    <property type="entry name" value="Pectin_lyas_fold"/>
</dbReference>
<dbReference type="InterPro" id="IPR045032">
    <property type="entry name" value="PEL"/>
</dbReference>
<evidence type="ECO:0000259" key="5">
    <source>
        <dbReference type="SMART" id="SM00458"/>
    </source>
</evidence>
<dbReference type="InterPro" id="IPR000772">
    <property type="entry name" value="Ricin_B_lectin"/>
</dbReference>
<dbReference type="Gene3D" id="2.80.10.50">
    <property type="match status" value="1"/>
</dbReference>
<reference evidence="7 8" key="1">
    <citation type="submission" date="2018-02" db="EMBL/GenBank/DDBJ databases">
        <title>Genomic Encyclopedia of Archaeal and Bacterial Type Strains, Phase II (KMG-II): from individual species to whole genera.</title>
        <authorList>
            <person name="Goeker M."/>
        </authorList>
    </citation>
    <scope>NUCLEOTIDE SEQUENCE [LARGE SCALE GENOMIC DNA]</scope>
    <source>
        <strain evidence="7 8">DSM 22857</strain>
    </source>
</reference>
<proteinExistence type="inferred from homology"/>
<evidence type="ECO:0000256" key="3">
    <source>
        <dbReference type="SAM" id="MobiDB-lite"/>
    </source>
</evidence>
<keyword evidence="8" id="KW-1185">Reference proteome</keyword>
<feature type="region of interest" description="Disordered" evidence="3">
    <location>
        <begin position="192"/>
        <end position="222"/>
    </location>
</feature>
<dbReference type="SUPFAM" id="SSF51126">
    <property type="entry name" value="Pectin lyase-like"/>
    <property type="match status" value="1"/>
</dbReference>
<keyword evidence="1 2" id="KW-0456">Lyase</keyword>
<feature type="signal peptide" evidence="4">
    <location>
        <begin position="1"/>
        <end position="47"/>
    </location>
</feature>
<evidence type="ECO:0000313" key="7">
    <source>
        <dbReference type="EMBL" id="PPK96036.1"/>
    </source>
</evidence>
<dbReference type="InterPro" id="IPR006626">
    <property type="entry name" value="PbH1"/>
</dbReference>
<dbReference type="AlphaFoldDB" id="A0A2S6IPL4"/>
<dbReference type="InterPro" id="IPR011050">
    <property type="entry name" value="Pectin_lyase_fold/virulence"/>
</dbReference>
<dbReference type="CDD" id="cd00161">
    <property type="entry name" value="beta-trefoil_Ricin-like"/>
    <property type="match status" value="1"/>
</dbReference>
<dbReference type="GO" id="GO:0030570">
    <property type="term" value="F:pectate lyase activity"/>
    <property type="evidence" value="ECO:0007669"/>
    <property type="project" value="InterPro"/>
</dbReference>
<evidence type="ECO:0000259" key="6">
    <source>
        <dbReference type="SMART" id="SM00656"/>
    </source>
</evidence>
<evidence type="ECO:0000256" key="1">
    <source>
        <dbReference type="ARBA" id="ARBA00023239"/>
    </source>
</evidence>
<keyword evidence="2" id="KW-0119">Carbohydrate metabolism</keyword>
<name>A0A2S6IPL4_9ACTN</name>
<keyword evidence="4" id="KW-0732">Signal</keyword>
<sequence>MLPTTSAGTSRTTVALPAATRTLLSTGLAVLALVAALLAVPAQRAHAATVDTDAWYVLQARHSGKVADVRGASTADGAPVVQWSRNDGAHQQWRFVPVGNGYYAIRARHSGKVLEVPNALDGAQLVQRTASTSTRQHFRLVDSADGSVRLVNRHSGKVVDVWERSTADGAALAQYRDLDGTNQRFALVRLGSTTTPPAQPSGPAGWAGQNGGTTGGGAATPTRVTSASALSAALGSSTPAVVRVSGTITCSGMLRVRSNKTVLGEPGATIAGCGLTISGDRNVIVRNLSFRDWSDDAVNVESGATNVWIDHNSFRNGYDGAVDVKRGADFVTVSWNRVSAHGKSMLLGHSDSNRSQDAGHLRVTYHHNWFDGSRTRHPRVRFAQGVHVYNNYYAGNEYGVASTMDAAVLVEGNHFEDVSEPTLVGYADSAPGALVQRGNLFTRSGAPQSAGTVPALPYTYVLDPVNDVKSLVTAGAGAGRISL</sequence>
<feature type="chain" id="PRO_5015534912" evidence="4">
    <location>
        <begin position="48"/>
        <end position="483"/>
    </location>
</feature>
<comment type="subcellular location">
    <subcellularLocation>
        <location evidence="2">Secreted</location>
    </subcellularLocation>
</comment>
<dbReference type="Pfam" id="PF14200">
    <property type="entry name" value="RicinB_lectin_2"/>
    <property type="match status" value="2"/>
</dbReference>
<gene>
    <name evidence="7" type="ORF">CLV92_105136</name>
</gene>
<dbReference type="Gene3D" id="2.160.20.10">
    <property type="entry name" value="Single-stranded right-handed beta-helix, Pectin lyase-like"/>
    <property type="match status" value="1"/>
</dbReference>
<keyword evidence="2" id="KW-0964">Secreted</keyword>
<dbReference type="GO" id="GO:0005576">
    <property type="term" value="C:extracellular region"/>
    <property type="evidence" value="ECO:0007669"/>
    <property type="project" value="UniProtKB-SubCell"/>
</dbReference>
<dbReference type="RefSeq" id="WP_211290984.1">
    <property type="nucleotide sequence ID" value="NZ_PTJD01000005.1"/>
</dbReference>
<dbReference type="PANTHER" id="PTHR31683:SF18">
    <property type="entry name" value="PECTATE LYASE 21-RELATED"/>
    <property type="match status" value="1"/>
</dbReference>
<keyword evidence="2" id="KW-0624">Polysaccharide degradation</keyword>
<dbReference type="SMART" id="SM00710">
    <property type="entry name" value="PbH1"/>
    <property type="match status" value="3"/>
</dbReference>
<dbReference type="InterPro" id="IPR035992">
    <property type="entry name" value="Ricin_B-like_lectins"/>
</dbReference>
<evidence type="ECO:0000256" key="4">
    <source>
        <dbReference type="SAM" id="SignalP"/>
    </source>
</evidence>
<dbReference type="EMBL" id="PTJD01000005">
    <property type="protein sequence ID" value="PPK96036.1"/>
    <property type="molecule type" value="Genomic_DNA"/>
</dbReference>
<protein>
    <submittedName>
        <fullName evidence="7">Pectate lyase</fullName>
    </submittedName>
</protein>
<evidence type="ECO:0000256" key="2">
    <source>
        <dbReference type="RuleBase" id="RU361173"/>
    </source>
</evidence>
<dbReference type="SMART" id="SM00458">
    <property type="entry name" value="RICIN"/>
    <property type="match status" value="1"/>
</dbReference>
<dbReference type="SUPFAM" id="SSF50370">
    <property type="entry name" value="Ricin B-like lectins"/>
    <property type="match status" value="1"/>
</dbReference>
<comment type="similarity">
    <text evidence="2">Belongs to the polysaccharide lyase 1 family.</text>
</comment>
<dbReference type="PANTHER" id="PTHR31683">
    <property type="entry name" value="PECTATE LYASE 18-RELATED"/>
    <property type="match status" value="1"/>
</dbReference>
<comment type="caution">
    <text evidence="7">The sequence shown here is derived from an EMBL/GenBank/DDBJ whole genome shotgun (WGS) entry which is preliminary data.</text>
</comment>
<dbReference type="SMART" id="SM00656">
    <property type="entry name" value="Amb_all"/>
    <property type="match status" value="1"/>
</dbReference>
<evidence type="ECO:0000313" key="8">
    <source>
        <dbReference type="Proteomes" id="UP000239485"/>
    </source>
</evidence>
<dbReference type="GO" id="GO:0000272">
    <property type="term" value="P:polysaccharide catabolic process"/>
    <property type="evidence" value="ECO:0007669"/>
    <property type="project" value="UniProtKB-KW"/>
</dbReference>
<accession>A0A2S6IPL4</accession>
<feature type="domain" description="Ricin B lectin" evidence="5">
    <location>
        <begin position="54"/>
        <end position="188"/>
    </location>
</feature>
<dbReference type="InterPro" id="IPR002022">
    <property type="entry name" value="Pec_lyase"/>
</dbReference>